<organism evidence="1 2">
    <name type="scientific">Streptomyces coeruleofuscus</name>
    <dbReference type="NCBI Taxonomy" id="66879"/>
    <lineage>
        <taxon>Bacteria</taxon>
        <taxon>Bacillati</taxon>
        <taxon>Actinomycetota</taxon>
        <taxon>Actinomycetes</taxon>
        <taxon>Kitasatosporales</taxon>
        <taxon>Streptomycetaceae</taxon>
        <taxon>Streptomyces</taxon>
    </lineage>
</organism>
<reference evidence="2" key="1">
    <citation type="journal article" date="2019" name="Int. J. Syst. Evol. Microbiol.">
        <title>The Global Catalogue of Microorganisms (GCM) 10K type strain sequencing project: providing services to taxonomists for standard genome sequencing and annotation.</title>
        <authorList>
            <consortium name="The Broad Institute Genomics Platform"/>
            <consortium name="The Broad Institute Genome Sequencing Center for Infectious Disease"/>
            <person name="Wu L."/>
            <person name="Ma J."/>
        </authorList>
    </citation>
    <scope>NUCLEOTIDE SEQUENCE [LARGE SCALE GENOMIC DNA]</scope>
    <source>
        <strain evidence="2">JCM 4358</strain>
    </source>
</reference>
<dbReference type="Proteomes" id="UP001499986">
    <property type="component" value="Unassembled WGS sequence"/>
</dbReference>
<protein>
    <recommendedName>
        <fullName evidence="3">DUF397 domain-containing protein</fullName>
    </recommendedName>
</protein>
<sequence>MPDALWGCGLCGGLVKPENSLSGFTRTASGFCVEIPDQPRPRVVARLNAEYVSATLEPSTVRVN</sequence>
<gene>
    <name evidence="1" type="ORF">GCM10010255_12050</name>
</gene>
<name>A0ABP5UT52_9ACTN</name>
<proteinExistence type="predicted"/>
<dbReference type="EMBL" id="BAAASE010000001">
    <property type="protein sequence ID" value="GAA2386344.1"/>
    <property type="molecule type" value="Genomic_DNA"/>
</dbReference>
<evidence type="ECO:0008006" key="3">
    <source>
        <dbReference type="Google" id="ProtNLM"/>
    </source>
</evidence>
<evidence type="ECO:0000313" key="2">
    <source>
        <dbReference type="Proteomes" id="UP001499986"/>
    </source>
</evidence>
<comment type="caution">
    <text evidence="1">The sequence shown here is derived from an EMBL/GenBank/DDBJ whole genome shotgun (WGS) entry which is preliminary data.</text>
</comment>
<accession>A0ABP5UT52</accession>
<evidence type="ECO:0000313" key="1">
    <source>
        <dbReference type="EMBL" id="GAA2386344.1"/>
    </source>
</evidence>
<keyword evidence="2" id="KW-1185">Reference proteome</keyword>